<organism evidence="3 4">
    <name type="scientific">Sphingosinicella soli</name>
    <dbReference type="NCBI Taxonomy" id="333708"/>
    <lineage>
        <taxon>Bacteria</taxon>
        <taxon>Pseudomonadati</taxon>
        <taxon>Pseudomonadota</taxon>
        <taxon>Alphaproteobacteria</taxon>
        <taxon>Sphingomonadales</taxon>
        <taxon>Sphingosinicellaceae</taxon>
        <taxon>Sphingosinicella</taxon>
    </lineage>
</organism>
<evidence type="ECO:0000256" key="1">
    <source>
        <dbReference type="ARBA" id="ARBA00023239"/>
    </source>
</evidence>
<dbReference type="GO" id="GO:0016831">
    <property type="term" value="F:carboxy-lyase activity"/>
    <property type="evidence" value="ECO:0007669"/>
    <property type="project" value="InterPro"/>
</dbReference>
<keyword evidence="4" id="KW-1185">Reference proteome</keyword>
<name>A0A7W7B0W4_9SPHN</name>
<dbReference type="InterPro" id="IPR032465">
    <property type="entry name" value="ACMSD"/>
</dbReference>
<sequence>MATQVAELSAQEASRADPLFGKMLDIDGHIYLPVEVYEDLTKGMGPNPSLDFYKRHLQSDEYKDGLARNKTDIFGVKGMAALGATDVEGRLEALDLMGVKAQLAFSQAIGNEMRVNSHVARATNRGINDYYLQWAKGASGRVWPAINLNMTEVDWAIEELDRVLKIGNVGGINMPCAAPPGGTSPAHSQWDPFWARLEEANVPALIHLGGGGLISQPDPDPMFPERAWGNAESLKGAPAERGGGEEAISPYFLLVAHMPAELYLQTMVMGRVFERFPNLRFGVLEFGTTWLGECARRMDQWADFQVRVVGRHFDMKPSEYLRKNVRVGPFFHEPLADMINHYGMKELYCYNTDFPHLEGSKDPIRKFRQRLASLPEDYAQDFFVDNGRWLMPYVDAA</sequence>
<protein>
    <submittedName>
        <fullName evidence="3">Putative TIM-barrel fold metal-dependent hydrolase</fullName>
    </submittedName>
</protein>
<gene>
    <name evidence="3" type="ORF">GGQ98_001606</name>
</gene>
<dbReference type="Proteomes" id="UP000566324">
    <property type="component" value="Unassembled WGS sequence"/>
</dbReference>
<dbReference type="InterPro" id="IPR032466">
    <property type="entry name" value="Metal_Hydrolase"/>
</dbReference>
<dbReference type="EMBL" id="JACHNZ010000015">
    <property type="protein sequence ID" value="MBB4631989.1"/>
    <property type="molecule type" value="Genomic_DNA"/>
</dbReference>
<proteinExistence type="predicted"/>
<evidence type="ECO:0000313" key="3">
    <source>
        <dbReference type="EMBL" id="MBB4631989.1"/>
    </source>
</evidence>
<reference evidence="3 4" key="1">
    <citation type="submission" date="2020-08" db="EMBL/GenBank/DDBJ databases">
        <title>Genomic Encyclopedia of Type Strains, Phase IV (KMG-IV): sequencing the most valuable type-strain genomes for metagenomic binning, comparative biology and taxonomic classification.</title>
        <authorList>
            <person name="Goeker M."/>
        </authorList>
    </citation>
    <scope>NUCLEOTIDE SEQUENCE [LARGE SCALE GENOMIC DNA]</scope>
    <source>
        <strain evidence="3 4">DSM 17328</strain>
    </source>
</reference>
<dbReference type="PANTHER" id="PTHR21240:SF28">
    <property type="entry name" value="ISO-OROTATE DECARBOXYLASE (EUROFUNG)"/>
    <property type="match status" value="1"/>
</dbReference>
<dbReference type="RefSeq" id="WP_184067685.1">
    <property type="nucleotide sequence ID" value="NZ_JACHNZ010000015.1"/>
</dbReference>
<dbReference type="Gene3D" id="3.20.20.140">
    <property type="entry name" value="Metal-dependent hydrolases"/>
    <property type="match status" value="1"/>
</dbReference>
<evidence type="ECO:0000259" key="2">
    <source>
        <dbReference type="Pfam" id="PF04909"/>
    </source>
</evidence>
<keyword evidence="1" id="KW-0456">Lyase</keyword>
<dbReference type="PANTHER" id="PTHR21240">
    <property type="entry name" value="2-AMINO-3-CARBOXYLMUCONATE-6-SEMIALDEHYDE DECARBOXYLASE"/>
    <property type="match status" value="1"/>
</dbReference>
<evidence type="ECO:0000313" key="4">
    <source>
        <dbReference type="Proteomes" id="UP000566324"/>
    </source>
</evidence>
<dbReference type="Pfam" id="PF04909">
    <property type="entry name" value="Amidohydro_2"/>
    <property type="match status" value="1"/>
</dbReference>
<feature type="domain" description="Amidohydrolase-related" evidence="2">
    <location>
        <begin position="83"/>
        <end position="386"/>
    </location>
</feature>
<dbReference type="InterPro" id="IPR006680">
    <property type="entry name" value="Amidohydro-rel"/>
</dbReference>
<comment type="caution">
    <text evidence="3">The sequence shown here is derived from an EMBL/GenBank/DDBJ whole genome shotgun (WGS) entry which is preliminary data.</text>
</comment>
<dbReference type="GO" id="GO:0019748">
    <property type="term" value="P:secondary metabolic process"/>
    <property type="evidence" value="ECO:0007669"/>
    <property type="project" value="TreeGrafter"/>
</dbReference>
<dbReference type="GO" id="GO:0016787">
    <property type="term" value="F:hydrolase activity"/>
    <property type="evidence" value="ECO:0007669"/>
    <property type="project" value="UniProtKB-KW"/>
</dbReference>
<accession>A0A7W7B0W4</accession>
<dbReference type="AlphaFoldDB" id="A0A7W7B0W4"/>
<dbReference type="SUPFAM" id="SSF51556">
    <property type="entry name" value="Metallo-dependent hydrolases"/>
    <property type="match status" value="1"/>
</dbReference>
<keyword evidence="3" id="KW-0378">Hydrolase</keyword>
<dbReference type="GO" id="GO:0005737">
    <property type="term" value="C:cytoplasm"/>
    <property type="evidence" value="ECO:0007669"/>
    <property type="project" value="TreeGrafter"/>
</dbReference>